<proteinExistence type="predicted"/>
<gene>
    <name evidence="1" type="ORF">GCM10009838_11540</name>
</gene>
<evidence type="ECO:0000313" key="1">
    <source>
        <dbReference type="EMBL" id="GAA1957251.1"/>
    </source>
</evidence>
<accession>A0ABP5C637</accession>
<comment type="caution">
    <text evidence="1">The sequence shown here is derived from an EMBL/GenBank/DDBJ whole genome shotgun (WGS) entry which is preliminary data.</text>
</comment>
<dbReference type="RefSeq" id="WP_344655863.1">
    <property type="nucleotide sequence ID" value="NZ_BAAAQM010000004.1"/>
</dbReference>
<evidence type="ECO:0008006" key="3">
    <source>
        <dbReference type="Google" id="ProtNLM"/>
    </source>
</evidence>
<evidence type="ECO:0000313" key="2">
    <source>
        <dbReference type="Proteomes" id="UP001499854"/>
    </source>
</evidence>
<reference evidence="2" key="1">
    <citation type="journal article" date="2019" name="Int. J. Syst. Evol. Microbiol.">
        <title>The Global Catalogue of Microorganisms (GCM) 10K type strain sequencing project: providing services to taxonomists for standard genome sequencing and annotation.</title>
        <authorList>
            <consortium name="The Broad Institute Genomics Platform"/>
            <consortium name="The Broad Institute Genome Sequencing Center for Infectious Disease"/>
            <person name="Wu L."/>
            <person name="Ma J."/>
        </authorList>
    </citation>
    <scope>NUCLEOTIDE SEQUENCE [LARGE SCALE GENOMIC DNA]</scope>
    <source>
        <strain evidence="2">JCM 16013</strain>
    </source>
</reference>
<name>A0ABP5C637_9ACTN</name>
<keyword evidence="2" id="KW-1185">Reference proteome</keyword>
<organism evidence="1 2">
    <name type="scientific">Catenulispora subtropica</name>
    <dbReference type="NCBI Taxonomy" id="450798"/>
    <lineage>
        <taxon>Bacteria</taxon>
        <taxon>Bacillati</taxon>
        <taxon>Actinomycetota</taxon>
        <taxon>Actinomycetes</taxon>
        <taxon>Catenulisporales</taxon>
        <taxon>Catenulisporaceae</taxon>
        <taxon>Catenulispora</taxon>
    </lineage>
</organism>
<protein>
    <recommendedName>
        <fullName evidence="3">Hemerythrin-like domain-containing protein</fullName>
    </recommendedName>
</protein>
<dbReference type="EMBL" id="BAAAQM010000004">
    <property type="protein sequence ID" value="GAA1957251.1"/>
    <property type="molecule type" value="Genomic_DNA"/>
</dbReference>
<sequence length="171" mass="18343">MTNTLEACIEGTEMTPLTQAHNPLQQVHQCLTGTLRPKVALLTQLDLGPQARERVQAALAQFCDGPLRDYLDTCDQRLYVSAAGEPETRLLILALRTSAAVLRRHLDALPNADEAPIVTSLAESIDALLAAHLAIERTVLLPALPAHAATEVLALVTELEARLGCQVTSPA</sequence>
<dbReference type="Proteomes" id="UP001499854">
    <property type="component" value="Unassembled WGS sequence"/>
</dbReference>